<name>A0ACC3TB90_LIPKO</name>
<evidence type="ECO:0000313" key="2">
    <source>
        <dbReference type="Proteomes" id="UP001433508"/>
    </source>
</evidence>
<sequence length="490" mass="53842">MPREPNYDRTQLDGRAHNARKSSLSSSPCRIDSHPRPDNENSNRNYVLCSKEPVHMHVIESAQPSPAADPPYSSRSSLSSSPLSSSQSESSSPPFELDFGDHPLLNVDSDFAMEIGMPNTVGTELHSFEDDECVKNLFDLPLDSLLSYSSPIAYIDRASSDIEEPDDSYKRLKRQKTPFLPMMCPGSDPSAFLFPGEHEQVRHYDEFLLSRTIAPALLSSSSASTTSTSETESEGRNTTPPSAASIPFMSTPCAATSDTLPSRVSDLVEESYLFETDTILDDVVETDHITAPVQHQPDDLDRTTCRTGTPETVVQPSTLDQTRSPAKSSNFAVVIPSHRQCGSADAHAPPARKRRPSTIRLRSSPTDTIFVAARKSTRRSRSVDESASRPFHAQKRRKLSDPGLAERSGRGRNVIVKDAVGPAVSRCSTRFAIVIKAQDNNNNKAVEIQPDSPWHQFHLHDSNRRQKIFARLALAVGSFAVGLGVARIFS</sequence>
<dbReference type="Proteomes" id="UP001433508">
    <property type="component" value="Unassembled WGS sequence"/>
</dbReference>
<evidence type="ECO:0000313" key="1">
    <source>
        <dbReference type="EMBL" id="KAK9240910.1"/>
    </source>
</evidence>
<keyword evidence="2" id="KW-1185">Reference proteome</keyword>
<organism evidence="1 2">
    <name type="scientific">Lipomyces kononenkoae</name>
    <name type="common">Yeast</name>
    <dbReference type="NCBI Taxonomy" id="34357"/>
    <lineage>
        <taxon>Eukaryota</taxon>
        <taxon>Fungi</taxon>
        <taxon>Dikarya</taxon>
        <taxon>Ascomycota</taxon>
        <taxon>Saccharomycotina</taxon>
        <taxon>Lipomycetes</taxon>
        <taxon>Lipomycetales</taxon>
        <taxon>Lipomycetaceae</taxon>
        <taxon>Lipomyces</taxon>
    </lineage>
</organism>
<gene>
    <name evidence="1" type="ORF">V1525DRAFT_143446</name>
</gene>
<dbReference type="EMBL" id="MU971337">
    <property type="protein sequence ID" value="KAK9240910.1"/>
    <property type="molecule type" value="Genomic_DNA"/>
</dbReference>
<accession>A0ACC3TB90</accession>
<protein>
    <submittedName>
        <fullName evidence="1">Uncharacterized protein</fullName>
    </submittedName>
</protein>
<reference evidence="2" key="1">
    <citation type="journal article" date="2024" name="Front. Bioeng. Biotechnol.">
        <title>Genome-scale model development and genomic sequencing of the oleaginous clade Lipomyces.</title>
        <authorList>
            <person name="Czajka J.J."/>
            <person name="Han Y."/>
            <person name="Kim J."/>
            <person name="Mondo S.J."/>
            <person name="Hofstad B.A."/>
            <person name="Robles A."/>
            <person name="Haridas S."/>
            <person name="Riley R."/>
            <person name="LaButti K."/>
            <person name="Pangilinan J."/>
            <person name="Andreopoulos W."/>
            <person name="Lipzen A."/>
            <person name="Yan J."/>
            <person name="Wang M."/>
            <person name="Ng V."/>
            <person name="Grigoriev I.V."/>
            <person name="Spatafora J.W."/>
            <person name="Magnuson J.K."/>
            <person name="Baker S.E."/>
            <person name="Pomraning K.R."/>
        </authorList>
    </citation>
    <scope>NUCLEOTIDE SEQUENCE [LARGE SCALE GENOMIC DNA]</scope>
    <source>
        <strain evidence="2">CBS 7786</strain>
    </source>
</reference>
<comment type="caution">
    <text evidence="1">The sequence shown here is derived from an EMBL/GenBank/DDBJ whole genome shotgun (WGS) entry which is preliminary data.</text>
</comment>
<proteinExistence type="predicted"/>